<feature type="signal peptide" evidence="1">
    <location>
        <begin position="1"/>
        <end position="16"/>
    </location>
</feature>
<dbReference type="Gene3D" id="3.40.225.10">
    <property type="entry name" value="Class II aldolase/adducin N-terminal domain"/>
    <property type="match status" value="1"/>
</dbReference>
<dbReference type="EMBL" id="JAEPRD010000088">
    <property type="protein sequence ID" value="KAG2200047.1"/>
    <property type="molecule type" value="Genomic_DNA"/>
</dbReference>
<evidence type="ECO:0000313" key="2">
    <source>
        <dbReference type="EMBL" id="KAG2200047.1"/>
    </source>
</evidence>
<keyword evidence="1" id="KW-0732">Signal</keyword>
<comment type="caution">
    <text evidence="2">The sequence shown here is derived from an EMBL/GenBank/DDBJ whole genome shotgun (WGS) entry which is preliminary data.</text>
</comment>
<sequence>MLFVLFTLTQFIFTFGLKLSPISRDACAFFDARSVYEEIRDVVFNREEGERLVKASGPTNKNHGLLTTNKTIDEAIWAFFSSVGAILLFPMNDRSAPSKRNKDLLIISDEGEKATFDSIGDAHGGYG</sequence>
<evidence type="ECO:0000256" key="1">
    <source>
        <dbReference type="SAM" id="SignalP"/>
    </source>
</evidence>
<proteinExistence type="predicted"/>
<organism evidence="2 3">
    <name type="scientific">Mucor saturninus</name>
    <dbReference type="NCBI Taxonomy" id="64648"/>
    <lineage>
        <taxon>Eukaryota</taxon>
        <taxon>Fungi</taxon>
        <taxon>Fungi incertae sedis</taxon>
        <taxon>Mucoromycota</taxon>
        <taxon>Mucoromycotina</taxon>
        <taxon>Mucoromycetes</taxon>
        <taxon>Mucorales</taxon>
        <taxon>Mucorineae</taxon>
        <taxon>Mucoraceae</taxon>
        <taxon>Mucor</taxon>
    </lineage>
</organism>
<dbReference type="SUPFAM" id="SSF53639">
    <property type="entry name" value="AraD/HMP-PK domain-like"/>
    <property type="match status" value="1"/>
</dbReference>
<accession>A0A8H7UZN0</accession>
<keyword evidence="3" id="KW-1185">Reference proteome</keyword>
<dbReference type="Proteomes" id="UP000603453">
    <property type="component" value="Unassembled WGS sequence"/>
</dbReference>
<name>A0A8H7UZN0_9FUNG</name>
<dbReference type="OrthoDB" id="3238794at2759"/>
<dbReference type="InterPro" id="IPR036409">
    <property type="entry name" value="Aldolase_II/adducin_N_sf"/>
</dbReference>
<evidence type="ECO:0000313" key="3">
    <source>
        <dbReference type="Proteomes" id="UP000603453"/>
    </source>
</evidence>
<gene>
    <name evidence="2" type="ORF">INT47_007692</name>
</gene>
<protein>
    <submittedName>
        <fullName evidence="2">Uncharacterized protein</fullName>
    </submittedName>
</protein>
<reference evidence="2" key="1">
    <citation type="submission" date="2020-12" db="EMBL/GenBank/DDBJ databases">
        <title>Metabolic potential, ecology and presence of endohyphal bacteria is reflected in genomic diversity of Mucoromycotina.</title>
        <authorList>
            <person name="Muszewska A."/>
            <person name="Okrasinska A."/>
            <person name="Steczkiewicz K."/>
            <person name="Drgas O."/>
            <person name="Orlowska M."/>
            <person name="Perlinska-Lenart U."/>
            <person name="Aleksandrzak-Piekarczyk T."/>
            <person name="Szatraj K."/>
            <person name="Zielenkiewicz U."/>
            <person name="Pilsyk S."/>
            <person name="Malc E."/>
            <person name="Mieczkowski P."/>
            <person name="Kruszewska J.S."/>
            <person name="Biernat P."/>
            <person name="Pawlowska J."/>
        </authorList>
    </citation>
    <scope>NUCLEOTIDE SEQUENCE</scope>
    <source>
        <strain evidence="2">WA0000017839</strain>
    </source>
</reference>
<feature type="chain" id="PRO_5034525512" evidence="1">
    <location>
        <begin position="17"/>
        <end position="127"/>
    </location>
</feature>
<dbReference type="AlphaFoldDB" id="A0A8H7UZN0"/>